<accession>K2QR90</accession>
<sequence length="447" mass="48705">MTKKRKIFIVDSAQGAQSLQQALDTAARQGLVLHVPRGVYLCGPLRLPSGTDLCLEEGAVLRFDPDYTRYASNTVDVIAEDSDRALIIAQDARSIRIHGAGTIEAPGEAYVEGLLEEMGTYIPSRHRPRTLVIDRCKDVHIEGIKIGLSAMWTVHLIHSDDVVLEGISIINDRKMPNTDGVVVDACRRVSIADCVIDTADDGVVLKTSRGGDGAPIGECREIRVRGCKIISESCALKLGTESFADMTEILFEDCEIAHSNRALGLFSRDGGRLANVTFRRLKLECRETPEGFWGSGEAITATALDRRGTQAAGIIENVLFEDIDGLMEGAINLYADRPGMIRNVTLRRVDIRQQPGRFNACRCDVRPTKFDLAPSPDAAGRANAWVRGEDGKVIGLVPYPGGMPGVFASNVENLLLEDVHVSRPDPVPAGFHPEPIVILQDQTSVWS</sequence>
<dbReference type="GO" id="GO:0004650">
    <property type="term" value="F:polygalacturonase activity"/>
    <property type="evidence" value="ECO:0007669"/>
    <property type="project" value="InterPro"/>
</dbReference>
<dbReference type="InterPro" id="IPR011050">
    <property type="entry name" value="Pectin_lyase_fold/virulence"/>
</dbReference>
<dbReference type="InterPro" id="IPR012334">
    <property type="entry name" value="Pectin_lyas_fold"/>
</dbReference>
<dbReference type="AlphaFoldDB" id="K2QR90"/>
<keyword evidence="2 4" id="KW-0378">Hydrolase</keyword>
<evidence type="ECO:0000313" key="5">
    <source>
        <dbReference type="EMBL" id="EKF57517.1"/>
    </source>
</evidence>
<dbReference type="Pfam" id="PF00295">
    <property type="entry name" value="Glyco_hydro_28"/>
    <property type="match status" value="1"/>
</dbReference>
<keyword evidence="3 4" id="KW-0326">Glycosidase</keyword>
<evidence type="ECO:0000313" key="6">
    <source>
        <dbReference type="Proteomes" id="UP000007123"/>
    </source>
</evidence>
<protein>
    <submittedName>
        <fullName evidence="5">Polygalacturonase</fullName>
    </submittedName>
</protein>
<dbReference type="PANTHER" id="PTHR31339:SF9">
    <property type="entry name" value="PLASMIN AND FIBRONECTIN-BINDING PROTEIN A"/>
    <property type="match status" value="1"/>
</dbReference>
<dbReference type="InterPro" id="IPR000743">
    <property type="entry name" value="Glyco_hydro_28"/>
</dbReference>
<evidence type="ECO:0000256" key="4">
    <source>
        <dbReference type="RuleBase" id="RU361169"/>
    </source>
</evidence>
<gene>
    <name evidence="5" type="ORF">QWE_21182</name>
</gene>
<name>K2QR90_9HYPH</name>
<reference evidence="5 6" key="1">
    <citation type="journal article" date="2012" name="J. Bacteriol.">
        <title>Draft Genome Sequence of Agrobacterium albertimagni Strain AOL15.</title>
        <authorList>
            <person name="Trimble W.L."/>
            <person name="Phung le T."/>
            <person name="Meyer F."/>
            <person name="Gilbert J.A."/>
            <person name="Silver S."/>
        </authorList>
    </citation>
    <scope>NUCLEOTIDE SEQUENCE [LARGE SCALE GENOMIC DNA]</scope>
    <source>
        <strain evidence="5 6">AOL15</strain>
    </source>
</reference>
<dbReference type="STRING" id="1156935.QWE_21182"/>
<dbReference type="InterPro" id="IPR051801">
    <property type="entry name" value="GH28_Enzymes"/>
</dbReference>
<organism evidence="5 6">
    <name type="scientific">Agrobacterium albertimagni AOL15</name>
    <dbReference type="NCBI Taxonomy" id="1156935"/>
    <lineage>
        <taxon>Bacteria</taxon>
        <taxon>Pseudomonadati</taxon>
        <taxon>Pseudomonadota</taxon>
        <taxon>Alphaproteobacteria</taxon>
        <taxon>Hyphomicrobiales</taxon>
        <taxon>Rhizobiaceae</taxon>
        <taxon>Rhizobium/Agrobacterium group</taxon>
        <taxon>Agrobacterium</taxon>
    </lineage>
</organism>
<dbReference type="OrthoDB" id="9795222at2"/>
<dbReference type="Proteomes" id="UP000007123">
    <property type="component" value="Unassembled WGS sequence"/>
</dbReference>
<evidence type="ECO:0000256" key="3">
    <source>
        <dbReference type="ARBA" id="ARBA00023295"/>
    </source>
</evidence>
<evidence type="ECO:0000256" key="1">
    <source>
        <dbReference type="ARBA" id="ARBA00008834"/>
    </source>
</evidence>
<dbReference type="RefSeq" id="WP_006728224.1">
    <property type="nucleotide sequence ID" value="NZ_ALJF01000019.1"/>
</dbReference>
<dbReference type="EMBL" id="ALJF01000019">
    <property type="protein sequence ID" value="EKF57517.1"/>
    <property type="molecule type" value="Genomic_DNA"/>
</dbReference>
<dbReference type="SUPFAM" id="SSF51126">
    <property type="entry name" value="Pectin lyase-like"/>
    <property type="match status" value="1"/>
</dbReference>
<dbReference type="Gene3D" id="2.160.20.10">
    <property type="entry name" value="Single-stranded right-handed beta-helix, Pectin lyase-like"/>
    <property type="match status" value="1"/>
</dbReference>
<dbReference type="PATRIC" id="fig|1156935.5.peg.4310"/>
<evidence type="ECO:0000256" key="2">
    <source>
        <dbReference type="ARBA" id="ARBA00022801"/>
    </source>
</evidence>
<dbReference type="eggNOG" id="COG5434">
    <property type="taxonomic scope" value="Bacteria"/>
</dbReference>
<dbReference type="GO" id="GO:0005975">
    <property type="term" value="P:carbohydrate metabolic process"/>
    <property type="evidence" value="ECO:0007669"/>
    <property type="project" value="InterPro"/>
</dbReference>
<dbReference type="PANTHER" id="PTHR31339">
    <property type="entry name" value="PECTIN LYASE-RELATED"/>
    <property type="match status" value="1"/>
</dbReference>
<comment type="caution">
    <text evidence="5">The sequence shown here is derived from an EMBL/GenBank/DDBJ whole genome shotgun (WGS) entry which is preliminary data.</text>
</comment>
<comment type="similarity">
    <text evidence="1 4">Belongs to the glycosyl hydrolase 28 family.</text>
</comment>
<proteinExistence type="inferred from homology"/>
<keyword evidence="6" id="KW-1185">Reference proteome</keyword>